<feature type="transmembrane region" description="Helical" evidence="7">
    <location>
        <begin position="418"/>
        <end position="437"/>
    </location>
</feature>
<dbReference type="AlphaFoldDB" id="A0A9D4ZMB5"/>
<dbReference type="Pfam" id="PF06963">
    <property type="entry name" value="FPN1"/>
    <property type="match status" value="1"/>
</dbReference>
<evidence type="ECO:0000256" key="7">
    <source>
        <dbReference type="RuleBase" id="RU365065"/>
    </source>
</evidence>
<accession>A0A9D4ZMB5</accession>
<dbReference type="OrthoDB" id="648861at2759"/>
<comment type="subcellular location">
    <subcellularLocation>
        <location evidence="1 7">Membrane</location>
        <topology evidence="1 7">Multi-pass membrane protein</topology>
    </subcellularLocation>
</comment>
<evidence type="ECO:0000256" key="1">
    <source>
        <dbReference type="ARBA" id="ARBA00004141"/>
    </source>
</evidence>
<feature type="transmembrane region" description="Helical" evidence="7">
    <location>
        <begin position="449"/>
        <end position="470"/>
    </location>
</feature>
<evidence type="ECO:0000256" key="6">
    <source>
        <dbReference type="ARBA" id="ARBA00023136"/>
    </source>
</evidence>
<comment type="similarity">
    <text evidence="2 7">Belongs to the ferroportin (FP) (TC 2.A.100) family. SLC40A subfamily.</text>
</comment>
<organism evidence="9 10">
    <name type="scientific">Adiantum capillus-veneris</name>
    <name type="common">Maidenhair fern</name>
    <dbReference type="NCBI Taxonomy" id="13818"/>
    <lineage>
        <taxon>Eukaryota</taxon>
        <taxon>Viridiplantae</taxon>
        <taxon>Streptophyta</taxon>
        <taxon>Embryophyta</taxon>
        <taxon>Tracheophyta</taxon>
        <taxon>Polypodiopsida</taxon>
        <taxon>Polypodiidae</taxon>
        <taxon>Polypodiales</taxon>
        <taxon>Pteridineae</taxon>
        <taxon>Pteridaceae</taxon>
        <taxon>Vittarioideae</taxon>
        <taxon>Adiantum</taxon>
    </lineage>
</organism>
<feature type="compositionally biased region" description="Acidic residues" evidence="8">
    <location>
        <begin position="100"/>
        <end position="115"/>
    </location>
</feature>
<dbReference type="CDD" id="cd17480">
    <property type="entry name" value="MFS_SLC40A1_like"/>
    <property type="match status" value="1"/>
</dbReference>
<dbReference type="Proteomes" id="UP000886520">
    <property type="component" value="Chromosome 4"/>
</dbReference>
<evidence type="ECO:0000256" key="3">
    <source>
        <dbReference type="ARBA" id="ARBA00022448"/>
    </source>
</evidence>
<keyword evidence="6 7" id="KW-0472">Membrane</keyword>
<feature type="transmembrane region" description="Helical" evidence="7">
    <location>
        <begin position="284"/>
        <end position="305"/>
    </location>
</feature>
<feature type="region of interest" description="Disordered" evidence="8">
    <location>
        <begin position="67"/>
        <end position="86"/>
    </location>
</feature>
<dbReference type="SUPFAM" id="SSF103473">
    <property type="entry name" value="MFS general substrate transporter"/>
    <property type="match status" value="1"/>
</dbReference>
<feature type="transmembrane region" description="Helical" evidence="7">
    <location>
        <begin position="197"/>
        <end position="216"/>
    </location>
</feature>
<keyword evidence="3 7" id="KW-0813">Transport</keyword>
<name>A0A9D4ZMB5_ADICA</name>
<feature type="transmembrane region" description="Helical" evidence="7">
    <location>
        <begin position="482"/>
        <end position="503"/>
    </location>
</feature>
<keyword evidence="5 7" id="KW-1133">Transmembrane helix</keyword>
<comment type="caution">
    <text evidence="9">The sequence shown here is derived from an EMBL/GenBank/DDBJ whole genome shotgun (WGS) entry which is preliminary data.</text>
</comment>
<dbReference type="PANTHER" id="PTHR11660">
    <property type="entry name" value="SOLUTE CARRIER FAMILY 40 MEMBER"/>
    <property type="match status" value="1"/>
</dbReference>
<dbReference type="EMBL" id="JABFUD020000004">
    <property type="protein sequence ID" value="KAI5080963.1"/>
    <property type="molecule type" value="Genomic_DNA"/>
</dbReference>
<feature type="region of interest" description="Disordered" evidence="8">
    <location>
        <begin position="93"/>
        <end position="115"/>
    </location>
</feature>
<dbReference type="InterPro" id="IPR036259">
    <property type="entry name" value="MFS_trans_sf"/>
</dbReference>
<feature type="transmembrane region" description="Helical" evidence="7">
    <location>
        <begin position="509"/>
        <end position="527"/>
    </location>
</feature>
<keyword evidence="4 7" id="KW-0812">Transmembrane</keyword>
<sequence>MSSTTALHVMTTTTITHTHAPTNENNTQHAHELLACTTSPPPPFNNTTTTHNNMRHNIVTAAAATLQLHHHHPRQEERAASGDDDTEAQYAPLTLPISHDDEDDESERFDDDDDDNGSLHTLHSRSVSYLYLSYLLCRWGDRMWEFAVGLFMIEIWTRSLFLTSLYGLVETASIVAFGVILGEWVDKFPRLKVIQTSLVLQNVCVFSATLVILMLLVRPWPTSGSGFLLFSCLVGAVNVLGGISALASLATKISLERDWVIIMAAEQPSGHLTRMNAVMRRIDLSCTLLAAVFVGFIMSVVSVIASAIIMATWNIACIGLEYWLLLTVYKRTPRLHEGKASYHLASKTDTNETKAQRFGEHYSQRNKISCEDSSLFVDIKSVQQRLMEFCKHGTTLWHKVWTLSIFEGWKVYLRQENMLAGIAFSLLSVSVLSFGTLMTASLKERGCPAYVLGLARGCAALIGICATLLYPHLHARMQTLKAGMFSITLQWSFLILCVVSIWLKNLHTSIAVLMAGAAAARAGLWMFDLSVTQLMQESVPEIERGVVAGVQNSMQSFFQLVAYVVGMIIPHPQDFGKLILMSFGRAFG</sequence>
<evidence type="ECO:0000256" key="5">
    <source>
        <dbReference type="ARBA" id="ARBA00022989"/>
    </source>
</evidence>
<dbReference type="GO" id="GO:0005381">
    <property type="term" value="F:iron ion transmembrane transporter activity"/>
    <property type="evidence" value="ECO:0007669"/>
    <property type="project" value="UniProtKB-UniRule"/>
</dbReference>
<gene>
    <name evidence="9" type="ORF">GOP47_0004146</name>
</gene>
<evidence type="ECO:0000313" key="9">
    <source>
        <dbReference type="EMBL" id="KAI5080963.1"/>
    </source>
</evidence>
<evidence type="ECO:0000256" key="2">
    <source>
        <dbReference type="ARBA" id="ARBA00006279"/>
    </source>
</evidence>
<protein>
    <recommendedName>
        <fullName evidence="7">Solute carrier family 40 member</fullName>
    </recommendedName>
</protein>
<dbReference type="GO" id="GO:0016020">
    <property type="term" value="C:membrane"/>
    <property type="evidence" value="ECO:0007669"/>
    <property type="project" value="UniProtKB-SubCell"/>
</dbReference>
<comment type="caution">
    <text evidence="7">Lacks conserved residue(s) required for the propagation of feature annotation.</text>
</comment>
<dbReference type="PANTHER" id="PTHR11660:SF57">
    <property type="entry name" value="SOLUTE CARRIER FAMILY 40 MEMBER"/>
    <property type="match status" value="1"/>
</dbReference>
<proteinExistence type="inferred from homology"/>
<keyword evidence="7" id="KW-0406">Ion transport</keyword>
<comment type="function">
    <text evidence="7">May be involved in iron transport and iron homeostasis.</text>
</comment>
<reference evidence="9" key="1">
    <citation type="submission" date="2021-01" db="EMBL/GenBank/DDBJ databases">
        <title>Adiantum capillus-veneris genome.</title>
        <authorList>
            <person name="Fang Y."/>
            <person name="Liao Q."/>
        </authorList>
    </citation>
    <scope>NUCLEOTIDE SEQUENCE</scope>
    <source>
        <strain evidence="9">H3</strain>
        <tissue evidence="9">Leaf</tissue>
    </source>
</reference>
<feature type="transmembrane region" description="Helical" evidence="7">
    <location>
        <begin position="228"/>
        <end position="249"/>
    </location>
</feature>
<evidence type="ECO:0000256" key="4">
    <source>
        <dbReference type="ARBA" id="ARBA00022692"/>
    </source>
</evidence>
<evidence type="ECO:0000256" key="8">
    <source>
        <dbReference type="SAM" id="MobiDB-lite"/>
    </source>
</evidence>
<feature type="transmembrane region" description="Helical" evidence="7">
    <location>
        <begin position="311"/>
        <end position="329"/>
    </location>
</feature>
<keyword evidence="10" id="KW-1185">Reference proteome</keyword>
<evidence type="ECO:0000313" key="10">
    <source>
        <dbReference type="Proteomes" id="UP000886520"/>
    </source>
</evidence>
<feature type="transmembrane region" description="Helical" evidence="7">
    <location>
        <begin position="167"/>
        <end position="185"/>
    </location>
</feature>
<dbReference type="InterPro" id="IPR009716">
    <property type="entry name" value="Ferroportin-1"/>
</dbReference>
<dbReference type="Gene3D" id="1.20.1250.20">
    <property type="entry name" value="MFS general substrate transporter like domains"/>
    <property type="match status" value="1"/>
</dbReference>